<reference evidence="2 3" key="1">
    <citation type="journal article" date="2016" name="Mol. Biol. Evol.">
        <title>Comparative Genomics of Early-Diverging Mushroom-Forming Fungi Provides Insights into the Origins of Lignocellulose Decay Capabilities.</title>
        <authorList>
            <person name="Nagy L.G."/>
            <person name="Riley R."/>
            <person name="Tritt A."/>
            <person name="Adam C."/>
            <person name="Daum C."/>
            <person name="Floudas D."/>
            <person name="Sun H."/>
            <person name="Yadav J.S."/>
            <person name="Pangilinan J."/>
            <person name="Larsson K.H."/>
            <person name="Matsuura K."/>
            <person name="Barry K."/>
            <person name="Labutti K."/>
            <person name="Kuo R."/>
            <person name="Ohm R.A."/>
            <person name="Bhattacharya S.S."/>
            <person name="Shirouzu T."/>
            <person name="Yoshinaga Y."/>
            <person name="Martin F.M."/>
            <person name="Grigoriev I.V."/>
            <person name="Hibbett D.S."/>
        </authorList>
    </citation>
    <scope>NUCLEOTIDE SEQUENCE [LARGE SCALE GENOMIC DNA]</scope>
    <source>
        <strain evidence="2 3">CBS 109695</strain>
    </source>
</reference>
<dbReference type="EMBL" id="KV417666">
    <property type="protein sequence ID" value="KZP11203.1"/>
    <property type="molecule type" value="Genomic_DNA"/>
</dbReference>
<evidence type="ECO:0000313" key="3">
    <source>
        <dbReference type="Proteomes" id="UP000076532"/>
    </source>
</evidence>
<evidence type="ECO:0000313" key="2">
    <source>
        <dbReference type="EMBL" id="KZP11203.1"/>
    </source>
</evidence>
<keyword evidence="3" id="KW-1185">Reference proteome</keyword>
<feature type="compositionally biased region" description="Low complexity" evidence="1">
    <location>
        <begin position="78"/>
        <end position="90"/>
    </location>
</feature>
<proteinExistence type="predicted"/>
<dbReference type="AlphaFoldDB" id="A0A166A2Y4"/>
<organism evidence="2 3">
    <name type="scientific">Athelia psychrophila</name>
    <dbReference type="NCBI Taxonomy" id="1759441"/>
    <lineage>
        <taxon>Eukaryota</taxon>
        <taxon>Fungi</taxon>
        <taxon>Dikarya</taxon>
        <taxon>Basidiomycota</taxon>
        <taxon>Agaricomycotina</taxon>
        <taxon>Agaricomycetes</taxon>
        <taxon>Agaricomycetidae</taxon>
        <taxon>Atheliales</taxon>
        <taxon>Atheliaceae</taxon>
        <taxon>Athelia</taxon>
    </lineage>
</organism>
<gene>
    <name evidence="2" type="ORF">FIBSPDRAFT_189110</name>
</gene>
<protein>
    <submittedName>
        <fullName evidence="2">Uncharacterized protein</fullName>
    </submittedName>
</protein>
<accession>A0A166A2Y4</accession>
<feature type="region of interest" description="Disordered" evidence="1">
    <location>
        <begin position="21"/>
        <end position="90"/>
    </location>
</feature>
<sequence length="264" mass="28521">MQGSRVNAKEVWAKGSNRVPLDVFLGLGRTSPTRRTTSRTPSASCSGASCSPPTRSTQPRPPCRERARRDDPAGAAESGSTTTGAGLWAGTTRSSMGCRTAACSCRRCCRRCGRSVLRERQPELDDKRAPGPGLGGGVDGGMAGECRGGGARGGAGAFPSFLLAGLPLDMYVGRLRRLRRQHHVRPRRALLCTVSCSCSFPAPAAHNWRARCRRVWRIYGLAWMAFLADTCMRPRRGASVGSLRSQHVQTLATMYFSLPEPFHT</sequence>
<evidence type="ECO:0000256" key="1">
    <source>
        <dbReference type="SAM" id="MobiDB-lite"/>
    </source>
</evidence>
<name>A0A166A2Y4_9AGAM</name>
<feature type="compositionally biased region" description="Low complexity" evidence="1">
    <location>
        <begin position="29"/>
        <end position="58"/>
    </location>
</feature>
<feature type="compositionally biased region" description="Basic and acidic residues" evidence="1">
    <location>
        <begin position="62"/>
        <end position="72"/>
    </location>
</feature>
<dbReference type="Proteomes" id="UP000076532">
    <property type="component" value="Unassembled WGS sequence"/>
</dbReference>